<name>A0A2A2EDA1_9BIFI</name>
<evidence type="ECO:0000313" key="3">
    <source>
        <dbReference type="Proteomes" id="UP000217986"/>
    </source>
</evidence>
<comment type="caution">
    <text evidence="2">The sequence shown here is derived from an EMBL/GenBank/DDBJ whole genome shotgun (WGS) entry which is preliminary data.</text>
</comment>
<proteinExistence type="predicted"/>
<dbReference type="Proteomes" id="UP000217986">
    <property type="component" value="Unassembled WGS sequence"/>
</dbReference>
<sequence length="84" mass="8945">MEAPARSSADTKAMKPIISSTSCTHLKRTRSVGRGWRIVAAPTKPAITRNGIRIANIQRQPIADTPTPPTVGPSARKSTLVIVS</sequence>
<gene>
    <name evidence="2" type="ORF">B1400_1718</name>
</gene>
<evidence type="ECO:0000256" key="1">
    <source>
        <dbReference type="SAM" id="MobiDB-lite"/>
    </source>
</evidence>
<organism evidence="2 3">
    <name type="scientific">Bifidobacterium italicum</name>
    <dbReference type="NCBI Taxonomy" id="1960968"/>
    <lineage>
        <taxon>Bacteria</taxon>
        <taxon>Bacillati</taxon>
        <taxon>Actinomycetota</taxon>
        <taxon>Actinomycetes</taxon>
        <taxon>Bifidobacteriales</taxon>
        <taxon>Bifidobacteriaceae</taxon>
        <taxon>Bifidobacterium</taxon>
    </lineage>
</organism>
<reference evidence="2 3" key="1">
    <citation type="journal article" date="2017" name="ISME J.">
        <title>Unveiling bifidobacterial biogeography across the mammalian branch of the tree of life.</title>
        <authorList>
            <person name="Milani C."/>
            <person name="Mangifesta M."/>
            <person name="Mancabelli L."/>
            <person name="Lugli G.A."/>
            <person name="James K."/>
            <person name="Duranti S."/>
            <person name="Turroni F."/>
            <person name="Ferrario C."/>
            <person name="Ossiprandi M.C."/>
            <person name="van Sinderen D."/>
            <person name="Ventura M."/>
        </authorList>
    </citation>
    <scope>NUCLEOTIDE SEQUENCE [LARGE SCALE GENOMIC DNA]</scope>
    <source>
        <strain evidence="2 3">70</strain>
    </source>
</reference>
<evidence type="ECO:0000313" key="2">
    <source>
        <dbReference type="EMBL" id="PAU66947.1"/>
    </source>
</evidence>
<dbReference type="AlphaFoldDB" id="A0A2A2EDA1"/>
<accession>A0A2A2EDA1</accession>
<protein>
    <submittedName>
        <fullName evidence="2">Uncharacterized protein</fullName>
    </submittedName>
</protein>
<feature type="region of interest" description="Disordered" evidence="1">
    <location>
        <begin position="59"/>
        <end position="84"/>
    </location>
</feature>
<dbReference type="EMBL" id="MVOG01000046">
    <property type="protein sequence ID" value="PAU66947.1"/>
    <property type="molecule type" value="Genomic_DNA"/>
</dbReference>
<keyword evidence="3" id="KW-1185">Reference proteome</keyword>